<dbReference type="AlphaFoldDB" id="A0A0E9UQS9"/>
<accession>A0A0E9UQS9</accession>
<dbReference type="EMBL" id="GBXM01040466">
    <property type="protein sequence ID" value="JAH68111.1"/>
    <property type="molecule type" value="Transcribed_RNA"/>
</dbReference>
<reference evidence="1" key="2">
    <citation type="journal article" date="2015" name="Fish Shellfish Immunol.">
        <title>Early steps in the European eel (Anguilla anguilla)-Vibrio vulnificus interaction in the gills: Role of the RtxA13 toxin.</title>
        <authorList>
            <person name="Callol A."/>
            <person name="Pajuelo D."/>
            <person name="Ebbesson L."/>
            <person name="Teles M."/>
            <person name="MacKenzie S."/>
            <person name="Amaro C."/>
        </authorList>
    </citation>
    <scope>NUCLEOTIDE SEQUENCE</scope>
</reference>
<sequence length="30" mass="3489">MYCMLVHTVNVISHTLERKSCQLKIICIVL</sequence>
<evidence type="ECO:0000313" key="1">
    <source>
        <dbReference type="EMBL" id="JAH68111.1"/>
    </source>
</evidence>
<organism evidence="1">
    <name type="scientific">Anguilla anguilla</name>
    <name type="common">European freshwater eel</name>
    <name type="synonym">Muraena anguilla</name>
    <dbReference type="NCBI Taxonomy" id="7936"/>
    <lineage>
        <taxon>Eukaryota</taxon>
        <taxon>Metazoa</taxon>
        <taxon>Chordata</taxon>
        <taxon>Craniata</taxon>
        <taxon>Vertebrata</taxon>
        <taxon>Euteleostomi</taxon>
        <taxon>Actinopterygii</taxon>
        <taxon>Neopterygii</taxon>
        <taxon>Teleostei</taxon>
        <taxon>Anguilliformes</taxon>
        <taxon>Anguillidae</taxon>
        <taxon>Anguilla</taxon>
    </lineage>
</organism>
<proteinExistence type="predicted"/>
<name>A0A0E9UQS9_ANGAN</name>
<protein>
    <submittedName>
        <fullName evidence="1">Uncharacterized protein</fullName>
    </submittedName>
</protein>
<reference evidence="1" key="1">
    <citation type="submission" date="2014-11" db="EMBL/GenBank/DDBJ databases">
        <authorList>
            <person name="Amaro Gonzalez C."/>
        </authorList>
    </citation>
    <scope>NUCLEOTIDE SEQUENCE</scope>
</reference>